<reference evidence="2" key="1">
    <citation type="submission" date="2021-01" db="EMBL/GenBank/DDBJ databases">
        <authorList>
            <person name="Corre E."/>
            <person name="Pelletier E."/>
            <person name="Niang G."/>
            <person name="Scheremetjew M."/>
            <person name="Finn R."/>
            <person name="Kale V."/>
            <person name="Holt S."/>
            <person name="Cochrane G."/>
            <person name="Meng A."/>
            <person name="Brown T."/>
            <person name="Cohen L."/>
        </authorList>
    </citation>
    <scope>NUCLEOTIDE SEQUENCE</scope>
    <source>
        <strain evidence="2">PLY429</strain>
    </source>
</reference>
<evidence type="ECO:0000313" key="2">
    <source>
        <dbReference type="EMBL" id="CAD9198845.1"/>
    </source>
</evidence>
<dbReference type="InterPro" id="IPR002052">
    <property type="entry name" value="DNA_methylase_N6_adenine_CS"/>
</dbReference>
<dbReference type="GO" id="GO:0003676">
    <property type="term" value="F:nucleic acid binding"/>
    <property type="evidence" value="ECO:0007669"/>
    <property type="project" value="InterPro"/>
</dbReference>
<dbReference type="EMBL" id="HBGG01001954">
    <property type="protein sequence ID" value="CAD9198845.1"/>
    <property type="molecule type" value="Transcribed_RNA"/>
</dbReference>
<protein>
    <submittedName>
        <fullName evidence="2">Uncharacterized protein</fullName>
    </submittedName>
</protein>
<dbReference type="GO" id="GO:0032259">
    <property type="term" value="P:methylation"/>
    <property type="evidence" value="ECO:0007669"/>
    <property type="project" value="InterPro"/>
</dbReference>
<dbReference type="PROSITE" id="PS00092">
    <property type="entry name" value="N6_MTASE"/>
    <property type="match status" value="1"/>
</dbReference>
<accession>A0A7S1SHB1</accession>
<name>A0A7S1SHB1_9CHLO</name>
<dbReference type="PANTHER" id="PTHR39444:SF3">
    <property type="entry name" value="SITE-SPECIFIC DNA-METHYLTRANSFERASE (ADENINE-SPECIFIC)"/>
    <property type="match status" value="1"/>
</dbReference>
<dbReference type="PANTHER" id="PTHR39444">
    <property type="entry name" value="SITE-SPECIFIC DNA-METHYLTRANSFERASE (ADENINE-SPECIFIC)"/>
    <property type="match status" value="1"/>
</dbReference>
<feature type="region of interest" description="Disordered" evidence="1">
    <location>
        <begin position="11"/>
        <end position="33"/>
    </location>
</feature>
<evidence type="ECO:0000256" key="1">
    <source>
        <dbReference type="SAM" id="MobiDB-lite"/>
    </source>
</evidence>
<dbReference type="GO" id="GO:0008168">
    <property type="term" value="F:methyltransferase activity"/>
    <property type="evidence" value="ECO:0007669"/>
    <property type="project" value="InterPro"/>
</dbReference>
<dbReference type="AlphaFoldDB" id="A0A7S1SHB1"/>
<gene>
    <name evidence="2" type="ORF">TCHU04912_LOCUS1078</name>
</gene>
<sequence length="360" mass="39099">MYGNAFAMLEGASDEDDGSSGSEQGGDINGNQDTVPVFVPATDDDDVAPHKFKTDDIGDHAETPLEAYRHIAPLLLRLAKRLKVSAEELKIYDPFFCEGRTKARLAGLGFSSVYNRNEDFYAAVAAKACPDFDVLVTNPPFSGDNIERFFRFAVRSNKPWFMLVPAYVAKKAFYQEWLHNRRGAVRPAFVGPTQLPYVFTAPDRDDVRLARAGDVAANPELTRVPSADTSGSGSGGEAGAEAVEVAARADVTRAVGFEVRAGSFQCVWFFSLGNKHQKPVLDWWHKTLNPNNALSVGLQPIDYTVAAYAHELPQLTAVQKATPAERRLKKKLSGQQGAKNNAGVDEAAHVLAALSISPAD</sequence>
<organism evidence="2">
    <name type="scientific">Tetraselmis chuii</name>
    <dbReference type="NCBI Taxonomy" id="63592"/>
    <lineage>
        <taxon>Eukaryota</taxon>
        <taxon>Viridiplantae</taxon>
        <taxon>Chlorophyta</taxon>
        <taxon>core chlorophytes</taxon>
        <taxon>Chlorodendrophyceae</taxon>
        <taxon>Chlorodendrales</taxon>
        <taxon>Chlorodendraceae</taxon>
        <taxon>Tetraselmis</taxon>
    </lineage>
</organism>
<proteinExistence type="predicted"/>